<dbReference type="PROSITE" id="PS51873">
    <property type="entry name" value="TRIAD"/>
    <property type="match status" value="1"/>
</dbReference>
<feature type="compositionally biased region" description="Polar residues" evidence="9">
    <location>
        <begin position="714"/>
        <end position="723"/>
    </location>
</feature>
<feature type="region of interest" description="Disordered" evidence="9">
    <location>
        <begin position="771"/>
        <end position="1017"/>
    </location>
</feature>
<keyword evidence="3" id="KW-0677">Repeat</keyword>
<sequence length="1262" mass="137788">MSAENNGLNFRSASRAQAVDDIDTAISMKQGMNASSYDTGVQPQAQHHLVFGEEFSAQWILNSLAAGRTVSVAQTGDISNEESSSSLHQLVALNAARAILSFPAEREELMRWLARANNLAELKEITHSWTAETIIDYAHILSLPLFQSSIRCIASEMCPATSEFLTSLLSRLQSLSTQSTPIPLASDESTLTAVVLSRPSESITISHIPFNKSHNISSLFVYLYFPSSSSPTPNSAPSIILFPTISSLVSHLLTLFPAPESSLIDFSDDIHSPPFTGHFFQPTAQTPKPNSASKLTDLHILYSSTHVLFSSHSRIRELEDAEKTREAGFINLKSELEDTRSLSRKMEGRVKESDAEARRCYAKLREAEETIKILYEEKEKHSTHEAPAAAACANDAEASDHELLLQDAREMVELISNQKEALEGRITALEAELASARKSETMFAPEDLATSAEASEDPSAALAQLQDGEANSPSPAGSTYSTAPSQEDIALLNPRGPSRLSDRRSPILHEPSPPSSTLIEVSQDADASSTTQDLSTISEVRLALKNSEDERIILQDRIVELTSQLHSNTHHHDELELTIQSLSSSKSTLQKHLSDLTEDHKSERFRLQTQIDELTKEVERLTAEISSDHSESTRTVDDNLRTIESLKADLVDARESLLRRTTEDSDMIRSLLEERDMMRASTSSPFSSIHQAQAGFRERERGNRSASARILTASPRSHSRMGTLSSYDLHHQHQAHHQHNISIEGASSISSLPSLPSSSVVLVDSVLSSPQPLTATASGSGSGSGSLATSPEEVRRSISRGQHSPHSPPTSEFSHSSKKSTSHRSIPSVSLSESRIRDHPNSPPPPPAISRSPRPSSTMPDLTPHQPSPREAISSKDHAHPLPRVASSSSESPPPPRSHSRPIISSPPPSASASANDVIRPPTRPSTVNPLEPVSPTHSVESGLWKRKGFLGGTRRDTQPWRKDTRSASREEPQSQNQNATPPPPITNNSTLRKASSSSIPPKPPEPQPSPSPKPEPKTYCALCSDTHPSSNIITITGCQHFLCKNCTKTYLRSKLDEGRFPVICPMCQADDLYEHHFIGRDIAVGLIDKAHLEKWDALEVGQVSVEIKCDKCNRSGLVDRQEYLSAQFIHCPLGRLSTSTSTTSPSGSASIESCTNVWCKLCLKPITIIDGMTQDHSCDGSLELEALAKARGWKPCPGCGMMIDRIVGCNHIACQSPGCNTHFCYVCGKMIAQSFLKSDISVKADEHFKSCDKFDALIDAE</sequence>
<proteinExistence type="predicted"/>
<dbReference type="InterPro" id="IPR001841">
    <property type="entry name" value="Znf_RING"/>
</dbReference>
<evidence type="ECO:0000256" key="9">
    <source>
        <dbReference type="SAM" id="MobiDB-lite"/>
    </source>
</evidence>
<keyword evidence="13" id="KW-1185">Reference proteome</keyword>
<evidence type="ECO:0000256" key="4">
    <source>
        <dbReference type="ARBA" id="ARBA00022771"/>
    </source>
</evidence>
<dbReference type="SMART" id="SM00184">
    <property type="entry name" value="RING"/>
    <property type="match status" value="1"/>
</dbReference>
<feature type="compositionally biased region" description="Pro residues" evidence="9">
    <location>
        <begin position="1001"/>
        <end position="1014"/>
    </location>
</feature>
<dbReference type="InterPro" id="IPR031127">
    <property type="entry name" value="E3_UB_ligase_RBR"/>
</dbReference>
<evidence type="ECO:0000256" key="8">
    <source>
        <dbReference type="SAM" id="Coils"/>
    </source>
</evidence>
<dbReference type="PANTHER" id="PTHR11685">
    <property type="entry name" value="RBR FAMILY RING FINGER AND IBR DOMAIN-CONTAINING"/>
    <property type="match status" value="1"/>
</dbReference>
<keyword evidence="4 7" id="KW-0863">Zinc-finger</keyword>
<evidence type="ECO:0000256" key="2">
    <source>
        <dbReference type="ARBA" id="ARBA00022723"/>
    </source>
</evidence>
<evidence type="ECO:0000256" key="6">
    <source>
        <dbReference type="ARBA" id="ARBA00022833"/>
    </source>
</evidence>
<evidence type="ECO:0000256" key="1">
    <source>
        <dbReference type="ARBA" id="ARBA00022679"/>
    </source>
</evidence>
<feature type="compositionally biased region" description="Polar residues" evidence="9">
    <location>
        <begin position="680"/>
        <end position="691"/>
    </location>
</feature>
<feature type="coiled-coil region" evidence="8">
    <location>
        <begin position="350"/>
        <end position="439"/>
    </location>
</feature>
<evidence type="ECO:0000259" key="11">
    <source>
        <dbReference type="PROSITE" id="PS51873"/>
    </source>
</evidence>
<feature type="compositionally biased region" description="Low complexity" evidence="9">
    <location>
        <begin position="771"/>
        <end position="790"/>
    </location>
</feature>
<dbReference type="Proteomes" id="UP000076798">
    <property type="component" value="Unassembled WGS sequence"/>
</dbReference>
<dbReference type="Gene3D" id="1.20.120.1750">
    <property type="match status" value="1"/>
</dbReference>
<feature type="region of interest" description="Disordered" evidence="9">
    <location>
        <begin position="447"/>
        <end position="534"/>
    </location>
</feature>
<dbReference type="InterPro" id="IPR013083">
    <property type="entry name" value="Znf_RING/FYVE/PHD"/>
</dbReference>
<dbReference type="CDD" id="cd22584">
    <property type="entry name" value="Rcat_RBR_unk"/>
    <property type="match status" value="1"/>
</dbReference>
<evidence type="ECO:0000256" key="5">
    <source>
        <dbReference type="ARBA" id="ARBA00022786"/>
    </source>
</evidence>
<dbReference type="STRING" id="1314776.A0A166BEV2"/>
<evidence type="ECO:0008006" key="14">
    <source>
        <dbReference type="Google" id="ProtNLM"/>
    </source>
</evidence>
<evidence type="ECO:0000256" key="7">
    <source>
        <dbReference type="PROSITE-ProRule" id="PRU00175"/>
    </source>
</evidence>
<dbReference type="GO" id="GO:0004842">
    <property type="term" value="F:ubiquitin-protein transferase activity"/>
    <property type="evidence" value="ECO:0007669"/>
    <property type="project" value="InterPro"/>
</dbReference>
<name>A0A166BEV2_9AGAM</name>
<feature type="compositionally biased region" description="Polar residues" evidence="9">
    <location>
        <begin position="469"/>
        <end position="485"/>
    </location>
</feature>
<feature type="compositionally biased region" description="Polar residues" evidence="9">
    <location>
        <begin position="515"/>
        <end position="534"/>
    </location>
</feature>
<dbReference type="GO" id="GO:0008270">
    <property type="term" value="F:zinc ion binding"/>
    <property type="evidence" value="ECO:0007669"/>
    <property type="project" value="UniProtKB-KW"/>
</dbReference>
<evidence type="ECO:0000256" key="3">
    <source>
        <dbReference type="ARBA" id="ARBA00022737"/>
    </source>
</evidence>
<dbReference type="InterPro" id="IPR044066">
    <property type="entry name" value="TRIAD_supradom"/>
</dbReference>
<dbReference type="AlphaFoldDB" id="A0A166BEV2"/>
<keyword evidence="2" id="KW-0479">Metal-binding</keyword>
<dbReference type="PROSITE" id="PS50089">
    <property type="entry name" value="ZF_RING_2"/>
    <property type="match status" value="1"/>
</dbReference>
<accession>A0A166BEV2</accession>
<evidence type="ECO:0000313" key="13">
    <source>
        <dbReference type="Proteomes" id="UP000076798"/>
    </source>
</evidence>
<feature type="domain" description="RING-type" evidence="10">
    <location>
        <begin position="1021"/>
        <end position="1069"/>
    </location>
</feature>
<dbReference type="GO" id="GO:0016567">
    <property type="term" value="P:protein ubiquitination"/>
    <property type="evidence" value="ECO:0007669"/>
    <property type="project" value="InterPro"/>
</dbReference>
<feature type="domain" description="RING-type" evidence="11">
    <location>
        <begin position="1017"/>
        <end position="1256"/>
    </location>
</feature>
<feature type="region of interest" description="Disordered" evidence="9">
    <location>
        <begin position="679"/>
        <end position="723"/>
    </location>
</feature>
<feature type="compositionally biased region" description="Basic and acidic residues" evidence="9">
    <location>
        <begin position="954"/>
        <end position="973"/>
    </location>
</feature>
<dbReference type="EMBL" id="KV428111">
    <property type="protein sequence ID" value="KZT36299.1"/>
    <property type="molecule type" value="Genomic_DNA"/>
</dbReference>
<dbReference type="SUPFAM" id="SSF57850">
    <property type="entry name" value="RING/U-box"/>
    <property type="match status" value="2"/>
</dbReference>
<keyword evidence="1" id="KW-0808">Transferase</keyword>
<organism evidence="12 13">
    <name type="scientific">Sistotremastrum suecicum HHB10207 ss-3</name>
    <dbReference type="NCBI Taxonomy" id="1314776"/>
    <lineage>
        <taxon>Eukaryota</taxon>
        <taxon>Fungi</taxon>
        <taxon>Dikarya</taxon>
        <taxon>Basidiomycota</taxon>
        <taxon>Agaricomycotina</taxon>
        <taxon>Agaricomycetes</taxon>
        <taxon>Sistotremastrales</taxon>
        <taxon>Sistotremastraceae</taxon>
        <taxon>Sistotremastrum</taxon>
    </lineage>
</organism>
<dbReference type="OrthoDB" id="1431934at2759"/>
<evidence type="ECO:0000259" key="10">
    <source>
        <dbReference type="PROSITE" id="PS50089"/>
    </source>
</evidence>
<evidence type="ECO:0000313" key="12">
    <source>
        <dbReference type="EMBL" id="KZT36299.1"/>
    </source>
</evidence>
<keyword evidence="6" id="KW-0862">Zinc</keyword>
<keyword evidence="8" id="KW-0175">Coiled coil</keyword>
<feature type="coiled-coil region" evidence="8">
    <location>
        <begin position="597"/>
        <end position="631"/>
    </location>
</feature>
<gene>
    <name evidence="12" type="ORF">SISSUDRAFT_1050080</name>
</gene>
<dbReference type="Gene3D" id="3.30.40.10">
    <property type="entry name" value="Zinc/RING finger domain, C3HC4 (zinc finger)"/>
    <property type="match status" value="1"/>
</dbReference>
<protein>
    <recommendedName>
        <fullName evidence="14">RING-type domain-containing protein</fullName>
    </recommendedName>
</protein>
<reference evidence="12 13" key="1">
    <citation type="journal article" date="2016" name="Mol. Biol. Evol.">
        <title>Comparative Genomics of Early-Diverging Mushroom-Forming Fungi Provides Insights into the Origins of Lignocellulose Decay Capabilities.</title>
        <authorList>
            <person name="Nagy L.G."/>
            <person name="Riley R."/>
            <person name="Tritt A."/>
            <person name="Adam C."/>
            <person name="Daum C."/>
            <person name="Floudas D."/>
            <person name="Sun H."/>
            <person name="Yadav J.S."/>
            <person name="Pangilinan J."/>
            <person name="Larsson K.H."/>
            <person name="Matsuura K."/>
            <person name="Barry K."/>
            <person name="Labutti K."/>
            <person name="Kuo R."/>
            <person name="Ohm R.A."/>
            <person name="Bhattacharya S.S."/>
            <person name="Shirouzu T."/>
            <person name="Yoshinaga Y."/>
            <person name="Martin F.M."/>
            <person name="Grigoriev I.V."/>
            <person name="Hibbett D.S."/>
        </authorList>
    </citation>
    <scope>NUCLEOTIDE SEQUENCE [LARGE SCALE GENOMIC DNA]</scope>
    <source>
        <strain evidence="12 13">HHB10207 ss-3</strain>
    </source>
</reference>
<dbReference type="Gene3D" id="1.10.287.1490">
    <property type="match status" value="1"/>
</dbReference>
<keyword evidence="5" id="KW-0833">Ubl conjugation pathway</keyword>